<sequence length="272" mass="29420">MKSSSMLWRTLGIVSLVCLLTLLTGFGWALKDSWFPKEGMALPEAAAPETAVGGKWSEKSELYVTALGDSLTKGTGDTTGEGYVARTIASLSKRMDKPVYLVNNMAVNGMRADQLSGRLDDKGFINAVGRADIVLLTIGGNDLFQVAQGGGSLAQGGDLSPEALQERLPDVKPRLKEVFDKVRAVNPVARIVYVGLYNAFYDVPQMRGAASETIADWNGYAYELALADGNATVVPTYDLFEFNLKDYLSSDHFHPNALGYERIAGRVVDALQ</sequence>
<dbReference type="OrthoDB" id="252349at2"/>
<reference evidence="2 3" key="1">
    <citation type="submission" date="2018-07" db="EMBL/GenBank/DDBJ databases">
        <title>Genomic Encyclopedia of Type Strains, Phase III (KMG-III): the genomes of soil and plant-associated and newly described type strains.</title>
        <authorList>
            <person name="Whitman W."/>
        </authorList>
    </citation>
    <scope>NUCLEOTIDE SEQUENCE [LARGE SCALE GENOMIC DNA]</scope>
    <source>
        <strain evidence="2 3">CECT 7287</strain>
    </source>
</reference>
<evidence type="ECO:0000259" key="1">
    <source>
        <dbReference type="Pfam" id="PF13472"/>
    </source>
</evidence>
<dbReference type="PANTHER" id="PTHR30383:SF27">
    <property type="entry name" value="SPORE GERMINATION LIPASE LIPC"/>
    <property type="match status" value="1"/>
</dbReference>
<dbReference type="InterPro" id="IPR051532">
    <property type="entry name" value="Ester_Hydrolysis_Enzymes"/>
</dbReference>
<dbReference type="SUPFAM" id="SSF52266">
    <property type="entry name" value="SGNH hydrolase"/>
    <property type="match status" value="1"/>
</dbReference>
<dbReference type="EMBL" id="QRDZ01000009">
    <property type="protein sequence ID" value="RED77394.1"/>
    <property type="molecule type" value="Genomic_DNA"/>
</dbReference>
<dbReference type="Proteomes" id="UP000256977">
    <property type="component" value="Unassembled WGS sequence"/>
</dbReference>
<comment type="caution">
    <text evidence="2">The sequence shown here is derived from an EMBL/GenBank/DDBJ whole genome shotgun (WGS) entry which is preliminary data.</text>
</comment>
<organism evidence="2 3">
    <name type="scientific">Cohnella phaseoli</name>
    <dbReference type="NCBI Taxonomy" id="456490"/>
    <lineage>
        <taxon>Bacteria</taxon>
        <taxon>Bacillati</taxon>
        <taxon>Bacillota</taxon>
        <taxon>Bacilli</taxon>
        <taxon>Bacillales</taxon>
        <taxon>Paenibacillaceae</taxon>
        <taxon>Cohnella</taxon>
    </lineage>
</organism>
<dbReference type="Gene3D" id="3.40.50.1110">
    <property type="entry name" value="SGNH hydrolase"/>
    <property type="match status" value="1"/>
</dbReference>
<protein>
    <submittedName>
        <fullName evidence="2">Lysophospholipase L1-like esterase</fullName>
    </submittedName>
</protein>
<dbReference type="AlphaFoldDB" id="A0A3D9JTK5"/>
<dbReference type="GO" id="GO:0004622">
    <property type="term" value="F:phosphatidylcholine lysophospholipase activity"/>
    <property type="evidence" value="ECO:0007669"/>
    <property type="project" value="TreeGrafter"/>
</dbReference>
<keyword evidence="3" id="KW-1185">Reference proteome</keyword>
<dbReference type="InterPro" id="IPR036514">
    <property type="entry name" value="SGNH_hydro_sf"/>
</dbReference>
<dbReference type="InterPro" id="IPR013830">
    <property type="entry name" value="SGNH_hydro"/>
</dbReference>
<feature type="domain" description="SGNH hydrolase-type esterase" evidence="1">
    <location>
        <begin position="66"/>
        <end position="262"/>
    </location>
</feature>
<dbReference type="RefSeq" id="WP_116061018.1">
    <property type="nucleotide sequence ID" value="NZ_QRDZ01000009.1"/>
</dbReference>
<proteinExistence type="predicted"/>
<evidence type="ECO:0000313" key="3">
    <source>
        <dbReference type="Proteomes" id="UP000256977"/>
    </source>
</evidence>
<evidence type="ECO:0000313" key="2">
    <source>
        <dbReference type="EMBL" id="RED77394.1"/>
    </source>
</evidence>
<accession>A0A3D9JTK5</accession>
<gene>
    <name evidence="2" type="ORF">DFP98_1095</name>
</gene>
<dbReference type="PANTHER" id="PTHR30383">
    <property type="entry name" value="THIOESTERASE 1/PROTEASE 1/LYSOPHOSPHOLIPASE L1"/>
    <property type="match status" value="1"/>
</dbReference>
<name>A0A3D9JTK5_9BACL</name>
<dbReference type="Pfam" id="PF13472">
    <property type="entry name" value="Lipase_GDSL_2"/>
    <property type="match status" value="1"/>
</dbReference>